<dbReference type="Proteomes" id="UP000007322">
    <property type="component" value="Chromosome 1"/>
</dbReference>
<accession>G2Q0R2</accession>
<sequence length="97" mass="10417">SPLSPILFILYIASLYQAICQASPAVSLIGFADDTNLLAFGRAKEASTEGLEGLPSVGKDLGGRKQWSRPLELLWPGGGTTTIALSKLARFLRVWLD</sequence>
<dbReference type="KEGG" id="mtm:MYCTH_38236"/>
<feature type="chain" id="PRO_5003435953" description="Reverse transcriptase domain-containing protein" evidence="1">
    <location>
        <begin position="23"/>
        <end position="97"/>
    </location>
</feature>
<feature type="signal peptide" evidence="1">
    <location>
        <begin position="1"/>
        <end position="22"/>
    </location>
</feature>
<gene>
    <name evidence="2" type="ORF">MYCTH_38236</name>
</gene>
<dbReference type="InParanoid" id="G2Q0R2"/>
<dbReference type="RefSeq" id="XP_003661019.1">
    <property type="nucleotide sequence ID" value="XM_003660971.1"/>
</dbReference>
<dbReference type="AlphaFoldDB" id="G2Q0R2"/>
<keyword evidence="3" id="KW-1185">Reference proteome</keyword>
<keyword evidence="1" id="KW-0732">Signal</keyword>
<dbReference type="VEuPathDB" id="FungiDB:MYCTH_38236"/>
<evidence type="ECO:0000256" key="1">
    <source>
        <dbReference type="SAM" id="SignalP"/>
    </source>
</evidence>
<evidence type="ECO:0008006" key="4">
    <source>
        <dbReference type="Google" id="ProtNLM"/>
    </source>
</evidence>
<dbReference type="OrthoDB" id="4842715at2759"/>
<reference evidence="2 3" key="1">
    <citation type="journal article" date="2011" name="Nat. Biotechnol.">
        <title>Comparative genomic analysis of the thermophilic biomass-degrading fungi Myceliophthora thermophila and Thielavia terrestris.</title>
        <authorList>
            <person name="Berka R.M."/>
            <person name="Grigoriev I.V."/>
            <person name="Otillar R."/>
            <person name="Salamov A."/>
            <person name="Grimwood J."/>
            <person name="Reid I."/>
            <person name="Ishmael N."/>
            <person name="John T."/>
            <person name="Darmond C."/>
            <person name="Moisan M.-C."/>
            <person name="Henrissat B."/>
            <person name="Coutinho P.M."/>
            <person name="Lombard V."/>
            <person name="Natvig D.O."/>
            <person name="Lindquist E."/>
            <person name="Schmutz J."/>
            <person name="Lucas S."/>
            <person name="Harris P."/>
            <person name="Powlowski J."/>
            <person name="Bellemare A."/>
            <person name="Taylor D."/>
            <person name="Butler G."/>
            <person name="de Vries R.P."/>
            <person name="Allijn I.E."/>
            <person name="van den Brink J."/>
            <person name="Ushinsky S."/>
            <person name="Storms R."/>
            <person name="Powell A.J."/>
            <person name="Paulsen I.T."/>
            <person name="Elbourne L.D.H."/>
            <person name="Baker S.E."/>
            <person name="Magnuson J."/>
            <person name="LaBoissiere S."/>
            <person name="Clutterbuck A.J."/>
            <person name="Martinez D."/>
            <person name="Wogulis M."/>
            <person name="de Leon A.L."/>
            <person name="Rey M.W."/>
            <person name="Tsang A."/>
        </authorList>
    </citation>
    <scope>NUCLEOTIDE SEQUENCE [LARGE SCALE GENOMIC DNA]</scope>
    <source>
        <strain evidence="3">ATCC 42464 / BCRC 31852 / DSM 1799</strain>
    </source>
</reference>
<evidence type="ECO:0000313" key="2">
    <source>
        <dbReference type="EMBL" id="AEO55774.1"/>
    </source>
</evidence>
<evidence type="ECO:0000313" key="3">
    <source>
        <dbReference type="Proteomes" id="UP000007322"/>
    </source>
</evidence>
<dbReference type="HOGENOM" id="CLU_2352420_0_0_1"/>
<feature type="non-terminal residue" evidence="2">
    <location>
        <position position="1"/>
    </location>
</feature>
<protein>
    <recommendedName>
        <fullName evidence="4">Reverse transcriptase domain-containing protein</fullName>
    </recommendedName>
</protein>
<name>G2Q0R2_THET4</name>
<dbReference type="EMBL" id="CP003002">
    <property type="protein sequence ID" value="AEO55774.1"/>
    <property type="molecule type" value="Genomic_DNA"/>
</dbReference>
<organism evidence="2 3">
    <name type="scientific">Thermothelomyces thermophilus (strain ATCC 42464 / BCRC 31852 / DSM 1799)</name>
    <name type="common">Sporotrichum thermophile</name>
    <dbReference type="NCBI Taxonomy" id="573729"/>
    <lineage>
        <taxon>Eukaryota</taxon>
        <taxon>Fungi</taxon>
        <taxon>Dikarya</taxon>
        <taxon>Ascomycota</taxon>
        <taxon>Pezizomycotina</taxon>
        <taxon>Sordariomycetes</taxon>
        <taxon>Sordariomycetidae</taxon>
        <taxon>Sordariales</taxon>
        <taxon>Chaetomiaceae</taxon>
        <taxon>Thermothelomyces</taxon>
    </lineage>
</organism>
<dbReference type="GeneID" id="11505838"/>
<proteinExistence type="predicted"/>